<accession>A0A6G0VPI3</accession>
<dbReference type="EMBL" id="VUJU01013464">
    <property type="protein sequence ID" value="KAF0704801.1"/>
    <property type="molecule type" value="Genomic_DNA"/>
</dbReference>
<evidence type="ECO:0000313" key="1">
    <source>
        <dbReference type="EMBL" id="KAF0704801.1"/>
    </source>
</evidence>
<comment type="caution">
    <text evidence="1">The sequence shown here is derived from an EMBL/GenBank/DDBJ whole genome shotgun (WGS) entry which is preliminary data.</text>
</comment>
<evidence type="ECO:0000313" key="2">
    <source>
        <dbReference type="Proteomes" id="UP000478052"/>
    </source>
</evidence>
<feature type="non-terminal residue" evidence="1">
    <location>
        <position position="124"/>
    </location>
</feature>
<organism evidence="1 2">
    <name type="scientific">Aphis craccivora</name>
    <name type="common">Cowpea aphid</name>
    <dbReference type="NCBI Taxonomy" id="307492"/>
    <lineage>
        <taxon>Eukaryota</taxon>
        <taxon>Metazoa</taxon>
        <taxon>Ecdysozoa</taxon>
        <taxon>Arthropoda</taxon>
        <taxon>Hexapoda</taxon>
        <taxon>Insecta</taxon>
        <taxon>Pterygota</taxon>
        <taxon>Neoptera</taxon>
        <taxon>Paraneoptera</taxon>
        <taxon>Hemiptera</taxon>
        <taxon>Sternorrhyncha</taxon>
        <taxon>Aphidomorpha</taxon>
        <taxon>Aphidoidea</taxon>
        <taxon>Aphididae</taxon>
        <taxon>Aphidini</taxon>
        <taxon>Aphis</taxon>
        <taxon>Aphis</taxon>
    </lineage>
</organism>
<dbReference type="PANTHER" id="PTHR10773:SF19">
    <property type="match status" value="1"/>
</dbReference>
<proteinExistence type="predicted"/>
<protein>
    <submittedName>
        <fullName evidence="1">Uncharacterized protein</fullName>
    </submittedName>
</protein>
<dbReference type="AlphaFoldDB" id="A0A6G0VPI3"/>
<keyword evidence="2" id="KW-1185">Reference proteome</keyword>
<name>A0A6G0VPI3_APHCR</name>
<gene>
    <name evidence="1" type="ORF">FWK35_00032039</name>
</gene>
<dbReference type="OrthoDB" id="6602382at2759"/>
<dbReference type="PANTHER" id="PTHR10773">
    <property type="entry name" value="DNA-DIRECTED RNA POLYMERASES I, II, AND III SUBUNIT RPABC2"/>
    <property type="match status" value="1"/>
</dbReference>
<sequence>MPLVAQFKQRNSPVEKRGGHRINLIHDEISESIKKHILGFKSRKSHHTRRDSGKSYLHPELSIKYLWTHWQIKRLKNSKPTASLSKYQHIFTTKFNLSFGHSRQDTCTFCTEQKIKIRAETDHQ</sequence>
<dbReference type="Proteomes" id="UP000478052">
    <property type="component" value="Unassembled WGS sequence"/>
</dbReference>
<reference evidence="1 2" key="1">
    <citation type="submission" date="2019-08" db="EMBL/GenBank/DDBJ databases">
        <title>Whole genome of Aphis craccivora.</title>
        <authorList>
            <person name="Voronova N.V."/>
            <person name="Shulinski R.S."/>
            <person name="Bandarenka Y.V."/>
            <person name="Zhorov D.G."/>
            <person name="Warner D."/>
        </authorList>
    </citation>
    <scope>NUCLEOTIDE SEQUENCE [LARGE SCALE GENOMIC DNA]</scope>
    <source>
        <strain evidence="1">180601</strain>
        <tissue evidence="1">Whole Body</tissue>
    </source>
</reference>